<accession>A0A2N8HEI7</accession>
<evidence type="ECO:0000256" key="5">
    <source>
        <dbReference type="ARBA" id="ARBA00022898"/>
    </source>
</evidence>
<evidence type="ECO:0000256" key="6">
    <source>
        <dbReference type="ARBA" id="ARBA00050776"/>
    </source>
</evidence>
<dbReference type="EMBL" id="PJKA01000010">
    <property type="protein sequence ID" value="PNC18339.1"/>
    <property type="molecule type" value="Genomic_DNA"/>
</dbReference>
<dbReference type="InterPro" id="IPR015422">
    <property type="entry name" value="PyrdxlP-dep_Trfase_small"/>
</dbReference>
<feature type="domain" description="Aminotransferase class V" evidence="9">
    <location>
        <begin position="24"/>
        <end position="396"/>
    </location>
</feature>
<evidence type="ECO:0000256" key="8">
    <source>
        <dbReference type="RuleBase" id="RU004506"/>
    </source>
</evidence>
<proteinExistence type="inferred from homology"/>
<dbReference type="InterPro" id="IPR015424">
    <property type="entry name" value="PyrdxlP-dep_Trfase"/>
</dbReference>
<dbReference type="GO" id="GO:0030170">
    <property type="term" value="F:pyridoxal phosphate binding"/>
    <property type="evidence" value="ECO:0007669"/>
    <property type="project" value="UniProtKB-UniRule"/>
</dbReference>
<evidence type="ECO:0000313" key="11">
    <source>
        <dbReference type="Proteomes" id="UP000236000"/>
    </source>
</evidence>
<dbReference type="InterPro" id="IPR015421">
    <property type="entry name" value="PyrdxlP-dep_Trfase_major"/>
</dbReference>
<evidence type="ECO:0000256" key="1">
    <source>
        <dbReference type="ARBA" id="ARBA00001933"/>
    </source>
</evidence>
<dbReference type="Pfam" id="PF00266">
    <property type="entry name" value="Aminotran_5"/>
    <property type="match status" value="1"/>
</dbReference>
<comment type="cofactor">
    <cofactor evidence="1 7">
        <name>pyridoxal 5'-phosphate</name>
        <dbReference type="ChEBI" id="CHEBI:597326"/>
    </cofactor>
</comment>
<gene>
    <name evidence="10" type="ORF">CXU22_06865</name>
</gene>
<dbReference type="PANTHER" id="PTHR43586:SF8">
    <property type="entry name" value="CYSTEINE DESULFURASE 1, CHLOROPLASTIC"/>
    <property type="match status" value="1"/>
</dbReference>
<protein>
    <recommendedName>
        <fullName evidence="3 8">Cysteine desulfurase</fullName>
        <ecNumber evidence="3 8">2.8.1.7</ecNumber>
    </recommendedName>
</protein>
<evidence type="ECO:0000313" key="10">
    <source>
        <dbReference type="EMBL" id="PNC18339.1"/>
    </source>
</evidence>
<name>A0A2N8HEI7_9BACT</name>
<dbReference type="SUPFAM" id="SSF53383">
    <property type="entry name" value="PLP-dependent transferases"/>
    <property type="match status" value="1"/>
</dbReference>
<organism evidence="10 11">
    <name type="scientific">Akkermansia muciniphila</name>
    <dbReference type="NCBI Taxonomy" id="239935"/>
    <lineage>
        <taxon>Bacteria</taxon>
        <taxon>Pseudomonadati</taxon>
        <taxon>Verrucomicrobiota</taxon>
        <taxon>Verrucomicrobiia</taxon>
        <taxon>Verrucomicrobiales</taxon>
        <taxon>Akkermansiaceae</taxon>
        <taxon>Akkermansia</taxon>
    </lineage>
</organism>
<keyword evidence="4 8" id="KW-0808">Transferase</keyword>
<dbReference type="AlphaFoldDB" id="A0A2N8HEI7"/>
<evidence type="ECO:0000256" key="7">
    <source>
        <dbReference type="RuleBase" id="RU004504"/>
    </source>
</evidence>
<evidence type="ECO:0000256" key="4">
    <source>
        <dbReference type="ARBA" id="ARBA00022679"/>
    </source>
</evidence>
<evidence type="ECO:0000256" key="2">
    <source>
        <dbReference type="ARBA" id="ARBA00010447"/>
    </source>
</evidence>
<dbReference type="Gene3D" id="3.90.1150.10">
    <property type="entry name" value="Aspartate Aminotransferase, domain 1"/>
    <property type="match status" value="1"/>
</dbReference>
<dbReference type="InterPro" id="IPR020578">
    <property type="entry name" value="Aminotrans_V_PyrdxlP_BS"/>
</dbReference>
<dbReference type="Gene3D" id="3.40.640.10">
    <property type="entry name" value="Type I PLP-dependent aspartate aminotransferase-like (Major domain)"/>
    <property type="match status" value="1"/>
</dbReference>
<dbReference type="RefSeq" id="WP_102713869.1">
    <property type="nucleotide sequence ID" value="NZ_PJKA01000010.1"/>
</dbReference>
<comment type="similarity">
    <text evidence="2 8">Belongs to the class-V pyridoxal-phosphate-dependent aminotransferase family. Csd subfamily.</text>
</comment>
<keyword evidence="5 8" id="KW-0663">Pyridoxal phosphate</keyword>
<dbReference type="CDD" id="cd06453">
    <property type="entry name" value="SufS_like"/>
    <property type="match status" value="1"/>
</dbReference>
<dbReference type="Proteomes" id="UP000236000">
    <property type="component" value="Unassembled WGS sequence"/>
</dbReference>
<dbReference type="InterPro" id="IPR010970">
    <property type="entry name" value="Cys_dSase_SufS"/>
</dbReference>
<dbReference type="NCBIfam" id="TIGR01979">
    <property type="entry name" value="sufS"/>
    <property type="match status" value="1"/>
</dbReference>
<comment type="function">
    <text evidence="8">Catalyzes the removal of elemental sulfur and selenium atoms from L-cysteine, L-cystine, L-selenocysteine, and L-selenocystine to produce L-alanine.</text>
</comment>
<comment type="catalytic activity">
    <reaction evidence="6 8">
        <text>(sulfur carrier)-H + L-cysteine = (sulfur carrier)-SH + L-alanine</text>
        <dbReference type="Rhea" id="RHEA:43892"/>
        <dbReference type="Rhea" id="RHEA-COMP:14737"/>
        <dbReference type="Rhea" id="RHEA-COMP:14739"/>
        <dbReference type="ChEBI" id="CHEBI:29917"/>
        <dbReference type="ChEBI" id="CHEBI:35235"/>
        <dbReference type="ChEBI" id="CHEBI:57972"/>
        <dbReference type="ChEBI" id="CHEBI:64428"/>
        <dbReference type="EC" id="2.8.1.7"/>
    </reaction>
</comment>
<evidence type="ECO:0000259" key="9">
    <source>
        <dbReference type="Pfam" id="PF00266"/>
    </source>
</evidence>
<dbReference type="GO" id="GO:0031071">
    <property type="term" value="F:cysteine desulfurase activity"/>
    <property type="evidence" value="ECO:0007669"/>
    <property type="project" value="UniProtKB-UniRule"/>
</dbReference>
<sequence>MLDTAIIRPQFPILETSVHGKPLIYLDNAATTQKPLAVLDATRNYYETQNANVHRGSHYLSQLATEAHEESRETVARFINAPETAEVLFTSGCTMGINLAADTIAKSGMIQPGDEVILTASEHHSNIVPWQMLCERTGAVLKVVPLTPGQTLDMEAYQKLLSPRTRIVAVGHVSNTLGTVNPVREITALARENRPGTIVLIDGAQAVSHMKVDVQELGCDLYAFSGHKLYAPTGTGVLWGKRELLEKLPPWMGGGEMIKEVTFGKTVYNDIPFKYEAGTPNVGGAVGLAAAIRYVSGLGMGNIAAHEQKLTDMAVEGLKAMPRLTVLAPDVPHSSVVSVLADGIHHYDLGTLLDQMGIAVRTGHHCCQPLMCALGTTGTTRASFALYNTEEEVQTFLKSMDRSLEMLS</sequence>
<dbReference type="PROSITE" id="PS00595">
    <property type="entry name" value="AA_TRANSFER_CLASS_5"/>
    <property type="match status" value="1"/>
</dbReference>
<dbReference type="GO" id="GO:0006534">
    <property type="term" value="P:cysteine metabolic process"/>
    <property type="evidence" value="ECO:0007669"/>
    <property type="project" value="UniProtKB-UniRule"/>
</dbReference>
<dbReference type="PANTHER" id="PTHR43586">
    <property type="entry name" value="CYSTEINE DESULFURASE"/>
    <property type="match status" value="1"/>
</dbReference>
<reference evidence="10 11" key="1">
    <citation type="journal article" date="2017" name="BMC Genomics">
        <title>Genome sequencing of 39 Akkermansia muciniphila isolates reveals its population structure, genomic and functional diverisity, and global distribution in mammalian gut microbiotas.</title>
        <authorList>
            <person name="Guo X."/>
            <person name="Li S."/>
            <person name="Zhang J."/>
            <person name="Wu F."/>
            <person name="Li X."/>
            <person name="Wu D."/>
            <person name="Zhang M."/>
            <person name="Ou Z."/>
            <person name="Jie Z."/>
            <person name="Yan Q."/>
            <person name="Li P."/>
            <person name="Yi J."/>
            <person name="Peng Y."/>
        </authorList>
    </citation>
    <scope>NUCLEOTIDE SEQUENCE [LARGE SCALE GENOMIC DNA]</scope>
    <source>
        <strain evidence="10 11">GP24</strain>
    </source>
</reference>
<evidence type="ECO:0000256" key="3">
    <source>
        <dbReference type="ARBA" id="ARBA00012239"/>
    </source>
</evidence>
<dbReference type="EC" id="2.8.1.7" evidence="3 8"/>
<comment type="caution">
    <text evidence="10">The sequence shown here is derived from an EMBL/GenBank/DDBJ whole genome shotgun (WGS) entry which is preliminary data.</text>
</comment>
<dbReference type="OrthoDB" id="9804366at2"/>
<dbReference type="InterPro" id="IPR000192">
    <property type="entry name" value="Aminotrans_V_dom"/>
</dbReference>